<proteinExistence type="predicted"/>
<comment type="caution">
    <text evidence="1">The sequence shown here is derived from an EMBL/GenBank/DDBJ whole genome shotgun (WGS) entry which is preliminary data.</text>
</comment>
<gene>
    <name evidence="1" type="ORF">MRB53_023406</name>
</gene>
<evidence type="ECO:0000313" key="2">
    <source>
        <dbReference type="Proteomes" id="UP001234297"/>
    </source>
</evidence>
<accession>A0ACC2L9V6</accession>
<keyword evidence="2" id="KW-1185">Reference proteome</keyword>
<name>A0ACC2L9V6_PERAE</name>
<dbReference type="EMBL" id="CM056815">
    <property type="protein sequence ID" value="KAJ8630083.1"/>
    <property type="molecule type" value="Genomic_DNA"/>
</dbReference>
<sequence length="146" mass="16717">MLMRQEGILPEILLYERSNIRRFCNWQSSVGIEPSKKFLPSRSNARFGRDDNQLGIKPKRNPRGADLLSGLLHQAPRCEGAAAVMTVKVVRRRSSGKTTNLIRRRVAAAQRFLQWRCNHLPCDLQRQGPGVFSCAEHKLDFLRHVL</sequence>
<organism evidence="1 2">
    <name type="scientific">Persea americana</name>
    <name type="common">Avocado</name>
    <dbReference type="NCBI Taxonomy" id="3435"/>
    <lineage>
        <taxon>Eukaryota</taxon>
        <taxon>Viridiplantae</taxon>
        <taxon>Streptophyta</taxon>
        <taxon>Embryophyta</taxon>
        <taxon>Tracheophyta</taxon>
        <taxon>Spermatophyta</taxon>
        <taxon>Magnoliopsida</taxon>
        <taxon>Magnoliidae</taxon>
        <taxon>Laurales</taxon>
        <taxon>Lauraceae</taxon>
        <taxon>Persea</taxon>
    </lineage>
</organism>
<dbReference type="Proteomes" id="UP001234297">
    <property type="component" value="Chromosome 7"/>
</dbReference>
<evidence type="ECO:0000313" key="1">
    <source>
        <dbReference type="EMBL" id="KAJ8630083.1"/>
    </source>
</evidence>
<reference evidence="1 2" key="1">
    <citation type="journal article" date="2022" name="Hortic Res">
        <title>A haplotype resolved chromosomal level avocado genome allows analysis of novel avocado genes.</title>
        <authorList>
            <person name="Nath O."/>
            <person name="Fletcher S.J."/>
            <person name="Hayward A."/>
            <person name="Shaw L.M."/>
            <person name="Masouleh A.K."/>
            <person name="Furtado A."/>
            <person name="Henry R.J."/>
            <person name="Mitter N."/>
        </authorList>
    </citation>
    <scope>NUCLEOTIDE SEQUENCE [LARGE SCALE GENOMIC DNA]</scope>
    <source>
        <strain evidence="2">cv. Hass</strain>
    </source>
</reference>
<protein>
    <submittedName>
        <fullName evidence="1">Uncharacterized protein</fullName>
    </submittedName>
</protein>